<accession>A0A8F8KR86</accession>
<evidence type="ECO:0000313" key="1">
    <source>
        <dbReference type="EMBL" id="QYA18694.1"/>
    </source>
</evidence>
<gene>
    <name evidence="1" type="ORF">KOM_12_426</name>
</gene>
<organism evidence="1">
    <name type="scientific">Clandestinovirus</name>
    <dbReference type="NCBI Taxonomy" id="2831644"/>
    <lineage>
        <taxon>Viruses</taxon>
    </lineage>
</organism>
<dbReference type="EMBL" id="MZ420154">
    <property type="protein sequence ID" value="QYA18694.1"/>
    <property type="molecule type" value="Genomic_DNA"/>
</dbReference>
<sequence>MDKMYKKRCAEFLVQHETFIDVWIMPHHSKEWNSLDGDIVAQAEMLNFLIAAYKDRKHYIHRYCITPNCTTWNGVFSVCTCGKTRLTWEGETRLKVNAMEFDEIAFPTKTKRSLSFSAY</sequence>
<name>A0A8F8KR86_9VIRU</name>
<protein>
    <submittedName>
        <fullName evidence="1">Uncharacterized protein</fullName>
    </submittedName>
</protein>
<proteinExistence type="predicted"/>
<reference evidence="1" key="1">
    <citation type="submission" date="2021-06" db="EMBL/GenBank/DDBJ databases">
        <authorList>
            <person name="Rolland C."/>
        </authorList>
    </citation>
    <scope>NUCLEOTIDE SEQUENCE</scope>
    <source>
        <strain evidence="1">347.936635</strain>
    </source>
</reference>